<dbReference type="AlphaFoldDB" id="G9YH24"/>
<dbReference type="InterPro" id="IPR036390">
    <property type="entry name" value="WH_DNA-bd_sf"/>
</dbReference>
<comment type="caution">
    <text evidence="6">The sequence shown here is derived from an EMBL/GenBank/DDBJ whole genome shotgun (WGS) entry which is preliminary data.</text>
</comment>
<evidence type="ECO:0000256" key="4">
    <source>
        <dbReference type="ARBA" id="ARBA00023163"/>
    </source>
</evidence>
<dbReference type="Proteomes" id="UP000005481">
    <property type="component" value="Unassembled WGS sequence"/>
</dbReference>
<gene>
    <name evidence="6" type="ORF">HMPREF0080_00949</name>
</gene>
<reference evidence="6 7" key="1">
    <citation type="submission" date="2011-08" db="EMBL/GenBank/DDBJ databases">
        <authorList>
            <person name="Weinstock G."/>
            <person name="Sodergren E."/>
            <person name="Clifton S."/>
            <person name="Fulton L."/>
            <person name="Fulton B."/>
            <person name="Courtney L."/>
            <person name="Fronick C."/>
            <person name="Harrison M."/>
            <person name="Strong C."/>
            <person name="Farmer C."/>
            <person name="Delahaunty K."/>
            <person name="Markovic C."/>
            <person name="Hall O."/>
            <person name="Minx P."/>
            <person name="Tomlinson C."/>
            <person name="Mitreva M."/>
            <person name="Hou S."/>
            <person name="Chen J."/>
            <person name="Wollam A."/>
            <person name="Pepin K.H."/>
            <person name="Johnson M."/>
            <person name="Bhonagiri V."/>
            <person name="Zhang X."/>
            <person name="Suruliraj S."/>
            <person name="Warren W."/>
            <person name="Chinwalla A."/>
            <person name="Mardis E.R."/>
            <person name="Wilson R.K."/>
        </authorList>
    </citation>
    <scope>NUCLEOTIDE SEQUENCE [LARGE SCALE GENOMIC DNA]</scope>
    <source>
        <strain evidence="6 7">F0357</strain>
    </source>
</reference>
<keyword evidence="2" id="KW-0805">Transcription regulation</keyword>
<dbReference type="STRING" id="861450.HMPREF0080_00949"/>
<keyword evidence="3" id="KW-0238">DNA-binding</keyword>
<dbReference type="CDD" id="cd05466">
    <property type="entry name" value="PBP2_LTTR_substrate"/>
    <property type="match status" value="1"/>
</dbReference>
<dbReference type="RefSeq" id="WP_006789932.1">
    <property type="nucleotide sequence ID" value="NZ_JH417584.1"/>
</dbReference>
<keyword evidence="4" id="KW-0804">Transcription</keyword>
<keyword evidence="7" id="KW-1185">Reference proteome</keyword>
<evidence type="ECO:0000313" key="7">
    <source>
        <dbReference type="Proteomes" id="UP000005481"/>
    </source>
</evidence>
<dbReference type="GO" id="GO:0005829">
    <property type="term" value="C:cytosol"/>
    <property type="evidence" value="ECO:0007669"/>
    <property type="project" value="TreeGrafter"/>
</dbReference>
<dbReference type="FunFam" id="1.10.10.10:FF:000001">
    <property type="entry name" value="LysR family transcriptional regulator"/>
    <property type="match status" value="1"/>
</dbReference>
<feature type="domain" description="HTH lysR-type" evidence="5">
    <location>
        <begin position="1"/>
        <end position="58"/>
    </location>
</feature>
<dbReference type="PANTHER" id="PTHR30419">
    <property type="entry name" value="HTH-TYPE TRANSCRIPTIONAL REGULATOR YBHD"/>
    <property type="match status" value="1"/>
</dbReference>
<evidence type="ECO:0000259" key="5">
    <source>
        <dbReference type="PROSITE" id="PS50931"/>
    </source>
</evidence>
<evidence type="ECO:0000256" key="3">
    <source>
        <dbReference type="ARBA" id="ARBA00023125"/>
    </source>
</evidence>
<name>G9YH24_9FIRM</name>
<protein>
    <submittedName>
        <fullName evidence="6">LysR substrate binding domain protein</fullName>
    </submittedName>
</protein>
<dbReference type="SUPFAM" id="SSF53850">
    <property type="entry name" value="Periplasmic binding protein-like II"/>
    <property type="match status" value="1"/>
</dbReference>
<dbReference type="Gene3D" id="1.10.10.10">
    <property type="entry name" value="Winged helix-like DNA-binding domain superfamily/Winged helix DNA-binding domain"/>
    <property type="match status" value="1"/>
</dbReference>
<dbReference type="PROSITE" id="PS50931">
    <property type="entry name" value="HTH_LYSR"/>
    <property type="match status" value="1"/>
</dbReference>
<dbReference type="eggNOG" id="COG0583">
    <property type="taxonomic scope" value="Bacteria"/>
</dbReference>
<dbReference type="EMBL" id="AGCJ01000037">
    <property type="protein sequence ID" value="EHM41311.1"/>
    <property type="molecule type" value="Genomic_DNA"/>
</dbReference>
<sequence>MNLDHFIYFIETVKHNSFTTASEKLFISQSTISKAIRSLEKEYDTNLIDRTSKQFKLTSAGELFYYSAVKIVSNYQAENELLLDLLKSKKGTLKLGVPPVTITIVYSLLNTYKAIYPDIRLQILEMGANKIYSLAKSGAIDIGILIQPFKNPDFLQIPFYHSDIVCLSGLNHPRLSGKKKVHWSELCNENLCILDKSFMLHDIILKEYKNMNINPIISLESAQWDLLIEAVSNSESITFLPRPIIEMFCRNKIEIHEIHQLNLPWIPTAVYHKGKFLSTPIKLFLDMVKNYNNRQSLI</sequence>
<dbReference type="InterPro" id="IPR036388">
    <property type="entry name" value="WH-like_DNA-bd_sf"/>
</dbReference>
<proteinExistence type="inferred from homology"/>
<evidence type="ECO:0000256" key="1">
    <source>
        <dbReference type="ARBA" id="ARBA00009437"/>
    </source>
</evidence>
<dbReference type="GO" id="GO:0003700">
    <property type="term" value="F:DNA-binding transcription factor activity"/>
    <property type="evidence" value="ECO:0007669"/>
    <property type="project" value="InterPro"/>
</dbReference>
<comment type="similarity">
    <text evidence="1">Belongs to the LysR transcriptional regulatory family.</text>
</comment>
<dbReference type="Pfam" id="PF00126">
    <property type="entry name" value="HTH_1"/>
    <property type="match status" value="1"/>
</dbReference>
<dbReference type="InterPro" id="IPR000847">
    <property type="entry name" value="LysR_HTH_N"/>
</dbReference>
<dbReference type="PANTHER" id="PTHR30419:SF8">
    <property type="entry name" value="NITROGEN ASSIMILATION TRANSCRIPTIONAL ACTIVATOR-RELATED"/>
    <property type="match status" value="1"/>
</dbReference>
<dbReference type="InterPro" id="IPR050950">
    <property type="entry name" value="HTH-type_LysR_regulators"/>
</dbReference>
<dbReference type="Gene3D" id="3.40.190.290">
    <property type="match status" value="1"/>
</dbReference>
<dbReference type="SUPFAM" id="SSF46785">
    <property type="entry name" value="Winged helix' DNA-binding domain"/>
    <property type="match status" value="1"/>
</dbReference>
<accession>G9YH24</accession>
<organism evidence="6 7">
    <name type="scientific">Anaeroglobus geminatus F0357</name>
    <dbReference type="NCBI Taxonomy" id="861450"/>
    <lineage>
        <taxon>Bacteria</taxon>
        <taxon>Bacillati</taxon>
        <taxon>Bacillota</taxon>
        <taxon>Negativicutes</taxon>
        <taxon>Veillonellales</taxon>
        <taxon>Veillonellaceae</taxon>
        <taxon>Anaeroglobus</taxon>
    </lineage>
</organism>
<evidence type="ECO:0000313" key="6">
    <source>
        <dbReference type="EMBL" id="EHM41311.1"/>
    </source>
</evidence>
<dbReference type="HOGENOM" id="CLU_039613_6_2_9"/>
<dbReference type="PRINTS" id="PR00039">
    <property type="entry name" value="HTHLYSR"/>
</dbReference>
<dbReference type="Pfam" id="PF03466">
    <property type="entry name" value="LysR_substrate"/>
    <property type="match status" value="1"/>
</dbReference>
<evidence type="ECO:0000256" key="2">
    <source>
        <dbReference type="ARBA" id="ARBA00023015"/>
    </source>
</evidence>
<dbReference type="InterPro" id="IPR005119">
    <property type="entry name" value="LysR_subst-bd"/>
</dbReference>
<dbReference type="GO" id="GO:0003677">
    <property type="term" value="F:DNA binding"/>
    <property type="evidence" value="ECO:0007669"/>
    <property type="project" value="UniProtKB-KW"/>
</dbReference>